<gene>
    <name evidence="1" type="ORF">RM704_06575</name>
</gene>
<proteinExistence type="predicted"/>
<protein>
    <submittedName>
        <fullName evidence="1">Uncharacterized protein</fullName>
    </submittedName>
</protein>
<accession>A0ABU2YS28</accession>
<sequence>MSGCEDAFEPAMAFHGFRCVELTGRPKGIPAGDALSAVVIDVRPVLELSWGSLILLRDTVAVRRSAG</sequence>
<keyword evidence="2" id="KW-1185">Reference proteome</keyword>
<name>A0ABU2YS28_9ACTN</name>
<dbReference type="EMBL" id="JAVRFJ010000004">
    <property type="protein sequence ID" value="MDT0567133.1"/>
    <property type="molecule type" value="Genomic_DNA"/>
</dbReference>
<dbReference type="RefSeq" id="WP_052146543.1">
    <property type="nucleotide sequence ID" value="NZ_JAVRFJ010000004.1"/>
</dbReference>
<organism evidence="1 2">
    <name type="scientific">Streptomyces gottesmaniae</name>
    <dbReference type="NCBI Taxonomy" id="3075518"/>
    <lineage>
        <taxon>Bacteria</taxon>
        <taxon>Bacillati</taxon>
        <taxon>Actinomycetota</taxon>
        <taxon>Actinomycetes</taxon>
        <taxon>Kitasatosporales</taxon>
        <taxon>Streptomycetaceae</taxon>
        <taxon>Streptomyces</taxon>
    </lineage>
</organism>
<evidence type="ECO:0000313" key="1">
    <source>
        <dbReference type="EMBL" id="MDT0567133.1"/>
    </source>
</evidence>
<evidence type="ECO:0000313" key="2">
    <source>
        <dbReference type="Proteomes" id="UP001180737"/>
    </source>
</evidence>
<reference evidence="1" key="1">
    <citation type="submission" date="2024-05" db="EMBL/GenBank/DDBJ databases">
        <title>30 novel species of actinomycetes from the DSMZ collection.</title>
        <authorList>
            <person name="Nouioui I."/>
        </authorList>
    </citation>
    <scope>NUCLEOTIDE SEQUENCE</scope>
    <source>
        <strain evidence="1">DSM 3412</strain>
    </source>
</reference>
<comment type="caution">
    <text evidence="1">The sequence shown here is derived from an EMBL/GenBank/DDBJ whole genome shotgun (WGS) entry which is preliminary data.</text>
</comment>
<dbReference type="Proteomes" id="UP001180737">
    <property type="component" value="Unassembled WGS sequence"/>
</dbReference>